<feature type="binding site" evidence="5">
    <location>
        <begin position="1204"/>
        <end position="1211"/>
    </location>
    <ligand>
        <name>ATP</name>
        <dbReference type="ChEBI" id="CHEBI:30616"/>
    </ligand>
</feature>
<evidence type="ECO:0000313" key="7">
    <source>
        <dbReference type="EMBL" id="KAK6930708.1"/>
    </source>
</evidence>
<dbReference type="InterPro" id="IPR045529">
    <property type="entry name" value="DUF6469"/>
</dbReference>
<gene>
    <name evidence="7" type="ORF">RJ641_004802</name>
</gene>
<dbReference type="GO" id="GO:0005524">
    <property type="term" value="F:ATP binding"/>
    <property type="evidence" value="ECO:0007669"/>
    <property type="project" value="UniProtKB-UniRule"/>
</dbReference>
<dbReference type="PANTHER" id="PTHR21529">
    <property type="entry name" value="MAMMARY TURMOR VIRUS RECEPTOR HOMOLOG 1, 2 MTVR1, 2"/>
    <property type="match status" value="1"/>
</dbReference>
<dbReference type="InterPro" id="IPR041677">
    <property type="entry name" value="DNA2/NAM7_AAA_11"/>
</dbReference>
<evidence type="ECO:0000313" key="8">
    <source>
        <dbReference type="Proteomes" id="UP001370490"/>
    </source>
</evidence>
<evidence type="ECO:0000256" key="3">
    <source>
        <dbReference type="ARBA" id="ARBA00022806"/>
    </source>
</evidence>
<dbReference type="CDD" id="cd18808">
    <property type="entry name" value="SF1_C_Upf1"/>
    <property type="match status" value="1"/>
</dbReference>
<dbReference type="InterPro" id="IPR041679">
    <property type="entry name" value="DNA2/NAM7-like_C"/>
</dbReference>
<dbReference type="SUPFAM" id="SSF52540">
    <property type="entry name" value="P-loop containing nucleoside triphosphate hydrolases"/>
    <property type="match status" value="2"/>
</dbReference>
<evidence type="ECO:0000256" key="5">
    <source>
        <dbReference type="PROSITE-ProRule" id="PRU00560"/>
    </source>
</evidence>
<keyword evidence="1 5" id="KW-0547">Nucleotide-binding</keyword>
<feature type="domain" description="UvrD-like helicase ATP-binding" evidence="6">
    <location>
        <begin position="1183"/>
        <end position="1576"/>
    </location>
</feature>
<sequence length="1801" mass="205309">MDNILPYKRSNTFCKFMMGSPTECKAANRSAFKIVVYADNFKENTASEMADAALLSRERNLLRAINNQVYGLKGLFETIKALLFDADTKGIATSNQLVRGIEGEKMMEENCRYGQKKKRKEFFEDNRLIETVFSWSLEDILNGDLYKNQIEKIPESFLTMKQYFGSYIYPLLEETRSEISSSLEALSGAPYAELTSFDECKPYAKCLYDAKTDYWRNRFCDRGKQPYSTRPGDIRVLSDVKPNDISDLNRFGRMWTFAAVTKISDDYNDDVTTSCFKVKVPKDFQVAKEQISLFVVFLMNITTNKRIWNSLHESGNPRIIKEVLCADDLVEEGCNLCSVPNMGVRERNLQSLLQVLNESQTKAVSASLRKIQCRHKSFVELIWGPPGTGKTKTTSVLLLLLLKMNCRTLACAPTNVAVTEVASRVSSLLKDSFRKDFGKDSPICPLGDILLFGRMDRMKIDLETEEIFLDYRVEKLIECFGPLTGWRHCFTAMIDFLENCVSNYEIYVDNEKTRRVHLDRATKTQLQKVEFKSFLEFARHRLRSTALPLKKCLITFCTHIPKSYILEHNFHNMMLLIEELHSFEILLCQDGIQSQEIQKLFSCPEVNMDSSQKFSDSSAMLSKQRSRCIGILKAVCLSLNELQLPSAMDKSLISEFCFRIATLIFCTASSSYKLHSVEMEPLTLLVIDESAQLKECESTIPLRLPGLRHAILIGDECQLPAMVNSTVCEEACFGRSLFKRLSLLGHSKHILNVQYRMHPSISSFPNHKFYKGLISDAACVKSRNWKIDYLPGPMFGPYSFVNVSGGREETDDIGHSKRNLVEVAVTMKILEDLYKAWSGSKKFSVGIISPYYAQVVAILDKVGKEYEHCANFSVKVKSIDGFQGGEEDIIIISTVRSNCRGSVGFLSSPQRTNVALTRARHSLWIVGNAKTLAESDSVWQELILDAKNRQCYFSADEEEGLAKAILEVKQQLDQFDDLLNADSVLFKGARWKVIFDQNFRKSFGKLKSVHLKKAAINLISRLSGGWRPKKIVEIVCGSSSQIVKQFKVGGLFVICTIDLEKYMQVLKFWDILPLEDVPKLIKRLDSIYSMYTDEFLNRCKAKCFDMDLEVPMNWAACSEVMQYKKVNDGESGSNLNADTLDGGIFVENAKVSESLLLVKFYSLSSGVVSHLPSDRDGRELDLPFELTEQQRDIIIFPQSSFILGRSGTGKTTVLTMKLFQKEQQYQFALEGFYNEDSNISLNNSLRDEENDKQMPILRQILVTLSPKQCYAIKQHLSQLKSFACGEKSSRESSCIDMGDIDDSDEFNDIPDSFVGVSPTLYPLVITFHKFLMMLDGTIGISYFERFHDLREHYLASIGSSHSVALQSLIRRKEVNFNKFSSNYWPHFNAKLTKKFDPSIVFTEIISHIKGGLQAGEARDGKLSRKHYVQLSEDRVSTLSGKKREMIYDIFEDYEKKKMDNCEFDLADLVIDLHHRLKHGRYEGDMVDFVYIDDVQDLTMQQIALFKYVCRNVEEGYVFSGDTAQTIAKGVDFRFQDIRGLFYKEFILGSKSDGLSGKKGKGMMSDIFHLSQNFRTHSGILNLAQSVIELIYHFFPLSIDILSLERSRIYGEAPVVFESGKDDNAIITIFGKGGSTKSNMVGFGAEQVILVRDDYARRAISNYVGKQALVLTILECKGLEFQDVLLYNFFSSSPLKSRWRVIYEYKKEQGFLEFNSPGSFPVFDQAKDNILCSELKQLYVAITRTRQRLWICENTEELSKPMFDYWKKLGLVQVRQLDYSLAQEMQVASSREEWKLLGMKAS</sequence>
<evidence type="ECO:0000256" key="1">
    <source>
        <dbReference type="ARBA" id="ARBA00022741"/>
    </source>
</evidence>
<comment type="caution">
    <text evidence="7">The sequence shown here is derived from an EMBL/GenBank/DDBJ whole genome shotgun (WGS) entry which is preliminary data.</text>
</comment>
<name>A0AAN8ZEE4_9MAGN</name>
<dbReference type="GO" id="GO:0016787">
    <property type="term" value="F:hydrolase activity"/>
    <property type="evidence" value="ECO:0007669"/>
    <property type="project" value="UniProtKB-UniRule"/>
</dbReference>
<dbReference type="Pfam" id="PF00580">
    <property type="entry name" value="UvrD-helicase"/>
    <property type="match status" value="1"/>
</dbReference>
<accession>A0AAN8ZEE4</accession>
<dbReference type="InterPro" id="IPR039904">
    <property type="entry name" value="TRANK1"/>
</dbReference>
<organism evidence="7 8">
    <name type="scientific">Dillenia turbinata</name>
    <dbReference type="NCBI Taxonomy" id="194707"/>
    <lineage>
        <taxon>Eukaryota</taxon>
        <taxon>Viridiplantae</taxon>
        <taxon>Streptophyta</taxon>
        <taxon>Embryophyta</taxon>
        <taxon>Tracheophyta</taxon>
        <taxon>Spermatophyta</taxon>
        <taxon>Magnoliopsida</taxon>
        <taxon>eudicotyledons</taxon>
        <taxon>Gunneridae</taxon>
        <taxon>Pentapetalae</taxon>
        <taxon>Dilleniales</taxon>
        <taxon>Dilleniaceae</taxon>
        <taxon>Dillenia</taxon>
    </lineage>
</organism>
<protein>
    <submittedName>
        <fullName evidence="7">DNA2/NAM7 helicase-like, C-terminal</fullName>
    </submittedName>
</protein>
<dbReference type="InterPro" id="IPR014016">
    <property type="entry name" value="UvrD-like_ATP-bd"/>
</dbReference>
<evidence type="ECO:0000256" key="4">
    <source>
        <dbReference type="ARBA" id="ARBA00022840"/>
    </source>
</evidence>
<dbReference type="PANTHER" id="PTHR21529:SF4">
    <property type="entry name" value="TPR AND ANKYRIN REPEAT-CONTAINING PROTEIN 1"/>
    <property type="match status" value="1"/>
</dbReference>
<proteinExistence type="predicted"/>
<dbReference type="FunFam" id="3.40.50.300:FF:000326">
    <property type="entry name" value="P-loop containing nucleoside triphosphate hydrolase"/>
    <property type="match status" value="1"/>
</dbReference>
<dbReference type="Pfam" id="PF20073">
    <property type="entry name" value="DUF6469"/>
    <property type="match status" value="1"/>
</dbReference>
<keyword evidence="2 5" id="KW-0378">Hydrolase</keyword>
<evidence type="ECO:0000256" key="2">
    <source>
        <dbReference type="ARBA" id="ARBA00022801"/>
    </source>
</evidence>
<dbReference type="Pfam" id="PF13086">
    <property type="entry name" value="AAA_11"/>
    <property type="match status" value="1"/>
</dbReference>
<dbReference type="PROSITE" id="PS51198">
    <property type="entry name" value="UVRD_HELICASE_ATP_BIND"/>
    <property type="match status" value="1"/>
</dbReference>
<keyword evidence="8" id="KW-1185">Reference proteome</keyword>
<evidence type="ECO:0000259" key="6">
    <source>
        <dbReference type="PROSITE" id="PS51198"/>
    </source>
</evidence>
<dbReference type="GO" id="GO:0004386">
    <property type="term" value="F:helicase activity"/>
    <property type="evidence" value="ECO:0007669"/>
    <property type="project" value="UniProtKB-UniRule"/>
</dbReference>
<dbReference type="Pfam" id="PF13087">
    <property type="entry name" value="AAA_12"/>
    <property type="match status" value="1"/>
</dbReference>
<dbReference type="GO" id="GO:0005694">
    <property type="term" value="C:chromosome"/>
    <property type="evidence" value="ECO:0007669"/>
    <property type="project" value="UniProtKB-ARBA"/>
</dbReference>
<dbReference type="EMBL" id="JBAMMX010000012">
    <property type="protein sequence ID" value="KAK6930708.1"/>
    <property type="molecule type" value="Genomic_DNA"/>
</dbReference>
<keyword evidence="3 5" id="KW-0347">Helicase</keyword>
<dbReference type="Proteomes" id="UP001370490">
    <property type="component" value="Unassembled WGS sequence"/>
</dbReference>
<dbReference type="InterPro" id="IPR027417">
    <property type="entry name" value="P-loop_NTPase"/>
</dbReference>
<reference evidence="7 8" key="1">
    <citation type="submission" date="2023-12" db="EMBL/GenBank/DDBJ databases">
        <title>A high-quality genome assembly for Dillenia turbinata (Dilleniales).</title>
        <authorList>
            <person name="Chanderbali A."/>
        </authorList>
    </citation>
    <scope>NUCLEOTIDE SEQUENCE [LARGE SCALE GENOMIC DNA]</scope>
    <source>
        <strain evidence="7">LSX21</strain>
        <tissue evidence="7">Leaf</tissue>
    </source>
</reference>
<dbReference type="InterPro" id="IPR047187">
    <property type="entry name" value="SF1_C_Upf1"/>
</dbReference>
<dbReference type="Gene3D" id="3.40.50.300">
    <property type="entry name" value="P-loop containing nucleotide triphosphate hydrolases"/>
    <property type="match status" value="4"/>
</dbReference>
<keyword evidence="4 5" id="KW-0067">ATP-binding</keyword>